<feature type="active site" description="Proton acceptor" evidence="4">
    <location>
        <position position="324"/>
    </location>
</feature>
<comment type="similarity">
    <text evidence="1">Belongs to the carnitine/choline acetyltransferase family.</text>
</comment>
<gene>
    <name evidence="6" type="ORF">DL89DRAFT_264365</name>
</gene>
<evidence type="ECO:0000313" key="6">
    <source>
        <dbReference type="EMBL" id="ORX74505.1"/>
    </source>
</evidence>
<comment type="caution">
    <text evidence="6">The sequence shown here is derived from an EMBL/GenBank/DDBJ whole genome shotgun (WGS) entry which is preliminary data.</text>
</comment>
<keyword evidence="7" id="KW-1185">Reference proteome</keyword>
<dbReference type="PANTHER" id="PTHR22589">
    <property type="entry name" value="CARNITINE O-ACYLTRANSFERASE"/>
    <property type="match status" value="1"/>
</dbReference>
<organism evidence="6 7">
    <name type="scientific">Linderina pennispora</name>
    <dbReference type="NCBI Taxonomy" id="61395"/>
    <lineage>
        <taxon>Eukaryota</taxon>
        <taxon>Fungi</taxon>
        <taxon>Fungi incertae sedis</taxon>
        <taxon>Zoopagomycota</taxon>
        <taxon>Kickxellomycotina</taxon>
        <taxon>Kickxellomycetes</taxon>
        <taxon>Kickxellales</taxon>
        <taxon>Kickxellaceae</taxon>
        <taxon>Linderina</taxon>
    </lineage>
</organism>
<dbReference type="EMBL" id="MCFD01000001">
    <property type="protein sequence ID" value="ORX74505.1"/>
    <property type="molecule type" value="Genomic_DNA"/>
</dbReference>
<accession>A0A1Y1WMA5</accession>
<sequence>MSAEPRPHMLSMQSKLPRLPIPPLKQTIDQHLAAIAPIVGSDQAALVDSHKRATEFLKPTRMTQPNSWLERWWFDYAYLSWREGLCINSNYWIAFVEDPHAYGLATPASVLVPSNPEHRQGKVWDSREYGEFQIRRAVKFIQKTLDFKDLVADGRIPVDMTRAGPLCYGPIRQDKVTTNARTITVIVEDQLYSVEVYDSAGHRKLDGDLEAELFAITADVTERRSTGDLDPAVPVLTAGHRDRWSDAYAQLEKQPQNNATLLATQESLFAVSLDTTFCDPRGSINAHQRCCKCHGIQPGHNRWYDKCANYIIDRNGAVGYNGEHSPCDALIPALMLDFVAKHVAPEYISPTTKSVGTPNYQPHIRRLRFTDVPNSVTRLIEDANKELVESARNSQSRQIRFMNYGSDWIKRAAKVSPDAFTQLALQLTYYRLHNSFAAVYETASTRQYLHGRTEATRSLTSESADFMRVMTDRASSSLDKYEGIAVSRASSSGNGIDRHIMGLRLAYRLLDPLPQEKPLTENEKDTIERFFNDPALAKSTKYQLSTSGLIPAYYFTHTGFGAVVAERGYGINYMIEPRCIKFGTESKTREAGNGSDAMLELKIICEQANEILPGDGSRL</sequence>
<reference evidence="6 7" key="1">
    <citation type="submission" date="2016-07" db="EMBL/GenBank/DDBJ databases">
        <title>Pervasive Adenine N6-methylation of Active Genes in Fungi.</title>
        <authorList>
            <consortium name="DOE Joint Genome Institute"/>
            <person name="Mondo S.J."/>
            <person name="Dannebaum R.O."/>
            <person name="Kuo R.C."/>
            <person name="Labutti K."/>
            <person name="Haridas S."/>
            <person name="Kuo A."/>
            <person name="Salamov A."/>
            <person name="Ahrendt S.R."/>
            <person name="Lipzen A."/>
            <person name="Sullivan W."/>
            <person name="Andreopoulos W.B."/>
            <person name="Clum A."/>
            <person name="Lindquist E."/>
            <person name="Daum C."/>
            <person name="Ramamoorthy G.K."/>
            <person name="Gryganskyi A."/>
            <person name="Culley D."/>
            <person name="Magnuson J.K."/>
            <person name="James T.Y."/>
            <person name="O'Malley M.A."/>
            <person name="Stajich J.E."/>
            <person name="Spatafora J.W."/>
            <person name="Visel A."/>
            <person name="Grigoriev I.V."/>
        </authorList>
    </citation>
    <scope>NUCLEOTIDE SEQUENCE [LARGE SCALE GENOMIC DNA]</scope>
    <source>
        <strain evidence="6 7">ATCC 12442</strain>
    </source>
</reference>
<dbReference type="InterPro" id="IPR023213">
    <property type="entry name" value="CAT-like_dom_sf"/>
</dbReference>
<evidence type="ECO:0000256" key="4">
    <source>
        <dbReference type="PIRSR" id="PIRSR600542-1"/>
    </source>
</evidence>
<evidence type="ECO:0000256" key="2">
    <source>
        <dbReference type="ARBA" id="ARBA00022679"/>
    </source>
</evidence>
<dbReference type="OrthoDB" id="240216at2759"/>
<evidence type="ECO:0000256" key="3">
    <source>
        <dbReference type="ARBA" id="ARBA00023315"/>
    </source>
</evidence>
<dbReference type="Proteomes" id="UP000193922">
    <property type="component" value="Unassembled WGS sequence"/>
</dbReference>
<dbReference type="InterPro" id="IPR000542">
    <property type="entry name" value="Carn_acyl_trans"/>
</dbReference>
<dbReference type="GeneID" id="63802862"/>
<dbReference type="RefSeq" id="XP_040747716.1">
    <property type="nucleotide sequence ID" value="XM_040886214.1"/>
</dbReference>
<dbReference type="PANTHER" id="PTHR22589:SF107">
    <property type="entry name" value="CHOLINE_CARNITINE ACYLTRANSFERASE DOMAIN-CONTAINING PROTEIN"/>
    <property type="match status" value="1"/>
</dbReference>
<protein>
    <submittedName>
        <fullName evidence="6">Acyltransferase ChoActase/COT/CPT</fullName>
    </submittedName>
</protein>
<dbReference type="Gene3D" id="3.30.559.10">
    <property type="entry name" value="Chloramphenicol acetyltransferase-like domain"/>
    <property type="match status" value="1"/>
</dbReference>
<keyword evidence="3 6" id="KW-0012">Acyltransferase</keyword>
<dbReference type="STRING" id="61395.A0A1Y1WMA5"/>
<evidence type="ECO:0000313" key="7">
    <source>
        <dbReference type="Proteomes" id="UP000193922"/>
    </source>
</evidence>
<dbReference type="InterPro" id="IPR042231">
    <property type="entry name" value="Cho/carn_acyl_trans_2"/>
</dbReference>
<evidence type="ECO:0000259" key="5">
    <source>
        <dbReference type="Pfam" id="PF00755"/>
    </source>
</evidence>
<name>A0A1Y1WMA5_9FUNG</name>
<proteinExistence type="inferred from homology"/>
<dbReference type="SUPFAM" id="SSF52777">
    <property type="entry name" value="CoA-dependent acyltransferases"/>
    <property type="match status" value="2"/>
</dbReference>
<dbReference type="Gene3D" id="3.30.559.70">
    <property type="entry name" value="Choline/Carnitine o-acyltransferase, domain 2"/>
    <property type="match status" value="1"/>
</dbReference>
<keyword evidence="2 6" id="KW-0808">Transferase</keyword>
<dbReference type="Pfam" id="PF00755">
    <property type="entry name" value="Carn_acyltransf"/>
    <property type="match status" value="1"/>
</dbReference>
<dbReference type="GO" id="GO:0016746">
    <property type="term" value="F:acyltransferase activity"/>
    <property type="evidence" value="ECO:0007669"/>
    <property type="project" value="UniProtKB-KW"/>
</dbReference>
<dbReference type="AlphaFoldDB" id="A0A1Y1WMA5"/>
<dbReference type="InterPro" id="IPR039551">
    <property type="entry name" value="Cho/carn_acyl_trans"/>
</dbReference>
<evidence type="ECO:0000256" key="1">
    <source>
        <dbReference type="ARBA" id="ARBA00005232"/>
    </source>
</evidence>
<feature type="domain" description="Choline/carnitine acyltransferase" evidence="5">
    <location>
        <begin position="19"/>
        <end position="590"/>
    </location>
</feature>